<dbReference type="eggNOG" id="ENOG502SW92">
    <property type="taxonomic scope" value="Eukaryota"/>
</dbReference>
<feature type="signal peptide" evidence="2">
    <location>
        <begin position="1"/>
        <end position="23"/>
    </location>
</feature>
<protein>
    <submittedName>
        <fullName evidence="3">Uncharacterized protein</fullName>
    </submittedName>
</protein>
<feature type="chain" id="PRO_5002723995" evidence="2">
    <location>
        <begin position="24"/>
        <end position="292"/>
    </location>
</feature>
<feature type="region of interest" description="Disordered" evidence="1">
    <location>
        <begin position="202"/>
        <end position="263"/>
    </location>
</feature>
<dbReference type="EMBL" id="AACS02000003">
    <property type="protein sequence ID" value="EAU92035.1"/>
    <property type="molecule type" value="Genomic_DNA"/>
</dbReference>
<dbReference type="Pfam" id="PF19287">
    <property type="entry name" value="DUF5910"/>
    <property type="match status" value="1"/>
</dbReference>
<feature type="compositionally biased region" description="Low complexity" evidence="1">
    <location>
        <begin position="235"/>
        <end position="247"/>
    </location>
</feature>
<dbReference type="GeneID" id="6006250"/>
<organism evidence="3 4">
    <name type="scientific">Coprinopsis cinerea (strain Okayama-7 / 130 / ATCC MYA-4618 / FGSC 9003)</name>
    <name type="common">Inky cap fungus</name>
    <name type="synonym">Hormographiella aspergillata</name>
    <dbReference type="NCBI Taxonomy" id="240176"/>
    <lineage>
        <taxon>Eukaryota</taxon>
        <taxon>Fungi</taxon>
        <taxon>Dikarya</taxon>
        <taxon>Basidiomycota</taxon>
        <taxon>Agaricomycotina</taxon>
        <taxon>Agaricomycetes</taxon>
        <taxon>Agaricomycetidae</taxon>
        <taxon>Agaricales</taxon>
        <taxon>Agaricineae</taxon>
        <taxon>Psathyrellaceae</taxon>
        <taxon>Coprinopsis</taxon>
    </lineage>
</organism>
<dbReference type="RefSeq" id="XP_001829813.1">
    <property type="nucleotide sequence ID" value="XM_001829761.1"/>
</dbReference>
<feature type="compositionally biased region" description="Low complexity" evidence="1">
    <location>
        <begin position="206"/>
        <end position="226"/>
    </location>
</feature>
<dbReference type="Proteomes" id="UP000001861">
    <property type="component" value="Unassembled WGS sequence"/>
</dbReference>
<accession>A8N4P4</accession>
<dbReference type="AlphaFoldDB" id="A8N4P4"/>
<dbReference type="KEGG" id="cci:CC1G_06022"/>
<evidence type="ECO:0000256" key="2">
    <source>
        <dbReference type="SAM" id="SignalP"/>
    </source>
</evidence>
<comment type="caution">
    <text evidence="3">The sequence shown here is derived from an EMBL/GenBank/DDBJ whole genome shotgun (WGS) entry which is preliminary data.</text>
</comment>
<evidence type="ECO:0000256" key="1">
    <source>
        <dbReference type="SAM" id="MobiDB-lite"/>
    </source>
</evidence>
<sequence>MSILSKSFALFLLVSTIVVSVEGNPTPTITIGYRVVPKTVAAAYQKNGNKLDFAIKANGEQIGPGAYVSPAPGEWPGEMQCFITANRAEWTKAPKVWVPQVAIESINNGKAMCGTPLFWQKNAANREAYVKKKGATPGSTVLFSHIELDPKKAPGPNLQMVIPPAVGQDPKYDIRVYCFPQGDPKIPKERVSWESWGIKDFGQECGPQSGGSSSRSPSPAGSGRSSTPPPKAGSHHSASPKSGSRSPSPSPSKKKRDLSSSLDLETRAMLALERRALQRRALRRALEDELYN</sequence>
<dbReference type="InParanoid" id="A8N4P4"/>
<reference evidence="3 4" key="1">
    <citation type="journal article" date="2010" name="Proc. Natl. Acad. Sci. U.S.A.">
        <title>Insights into evolution of multicellular fungi from the assembled chromosomes of the mushroom Coprinopsis cinerea (Coprinus cinereus).</title>
        <authorList>
            <person name="Stajich J.E."/>
            <person name="Wilke S.K."/>
            <person name="Ahren D."/>
            <person name="Au C.H."/>
            <person name="Birren B.W."/>
            <person name="Borodovsky M."/>
            <person name="Burns C."/>
            <person name="Canback B."/>
            <person name="Casselton L.A."/>
            <person name="Cheng C.K."/>
            <person name="Deng J."/>
            <person name="Dietrich F.S."/>
            <person name="Fargo D.C."/>
            <person name="Farman M.L."/>
            <person name="Gathman A.C."/>
            <person name="Goldberg J."/>
            <person name="Guigo R."/>
            <person name="Hoegger P.J."/>
            <person name="Hooker J.B."/>
            <person name="Huggins A."/>
            <person name="James T.Y."/>
            <person name="Kamada T."/>
            <person name="Kilaru S."/>
            <person name="Kodira C."/>
            <person name="Kues U."/>
            <person name="Kupfer D."/>
            <person name="Kwan H.S."/>
            <person name="Lomsadze A."/>
            <person name="Li W."/>
            <person name="Lilly W.W."/>
            <person name="Ma L.J."/>
            <person name="Mackey A.J."/>
            <person name="Manning G."/>
            <person name="Martin F."/>
            <person name="Muraguchi H."/>
            <person name="Natvig D.O."/>
            <person name="Palmerini H."/>
            <person name="Ramesh M.A."/>
            <person name="Rehmeyer C.J."/>
            <person name="Roe B.A."/>
            <person name="Shenoy N."/>
            <person name="Stanke M."/>
            <person name="Ter-Hovhannisyan V."/>
            <person name="Tunlid A."/>
            <person name="Velagapudi R."/>
            <person name="Vision T.J."/>
            <person name="Zeng Q."/>
            <person name="Zolan M.E."/>
            <person name="Pukkila P.J."/>
        </authorList>
    </citation>
    <scope>NUCLEOTIDE SEQUENCE [LARGE SCALE GENOMIC DNA]</scope>
    <source>
        <strain evidence="4">Okayama-7 / 130 / ATCC MYA-4618 / FGSC 9003</strain>
    </source>
</reference>
<keyword evidence="2" id="KW-0732">Signal</keyword>
<proteinExistence type="predicted"/>
<dbReference type="VEuPathDB" id="FungiDB:CC1G_06022"/>
<gene>
    <name evidence="3" type="ORF">CC1G_06022</name>
</gene>
<dbReference type="InterPro" id="IPR045564">
    <property type="entry name" value="DUF5910"/>
</dbReference>
<dbReference type="OMA" id="WIPEYFE"/>
<evidence type="ECO:0000313" key="4">
    <source>
        <dbReference type="Proteomes" id="UP000001861"/>
    </source>
</evidence>
<dbReference type="OrthoDB" id="3017589at2759"/>
<evidence type="ECO:0000313" key="3">
    <source>
        <dbReference type="EMBL" id="EAU92035.1"/>
    </source>
</evidence>
<name>A8N4P4_COPC7</name>
<keyword evidence="4" id="KW-1185">Reference proteome</keyword>